<sequence>MGIGPHPKHGVNDMKKRMKTDYDFEAAFLAQSPVFVKHEMMEQYGFIGGLESFNPIFVNVGGRLFLRDECEFTMIR</sequence>
<comment type="caution">
    <text evidence="1">The sequence shown here is derived from an EMBL/GenBank/DDBJ whole genome shotgun (WGS) entry which is preliminary data.</text>
</comment>
<dbReference type="EMBL" id="CAJVCE010000009">
    <property type="protein sequence ID" value="CAG7645183.1"/>
    <property type="molecule type" value="Genomic_DNA"/>
</dbReference>
<gene>
    <name evidence="1" type="ORF">PAECIP111802_03450</name>
</gene>
<dbReference type="Proteomes" id="UP000730618">
    <property type="component" value="Unassembled WGS sequence"/>
</dbReference>
<accession>A0ABN7TL84</accession>
<evidence type="ECO:0000313" key="2">
    <source>
        <dbReference type="Proteomes" id="UP000730618"/>
    </source>
</evidence>
<keyword evidence="2" id="KW-1185">Reference proteome</keyword>
<reference evidence="1 2" key="1">
    <citation type="submission" date="2021-06" db="EMBL/GenBank/DDBJ databases">
        <authorList>
            <person name="Criscuolo A."/>
        </authorList>
    </citation>
    <scope>NUCLEOTIDE SEQUENCE [LARGE SCALE GENOMIC DNA]</scope>
    <source>
        <strain evidence="2">CIP 111802</strain>
    </source>
</reference>
<organism evidence="1 2">
    <name type="scientific">Paenibacillus allorhizosphaerae</name>
    <dbReference type="NCBI Taxonomy" id="2849866"/>
    <lineage>
        <taxon>Bacteria</taxon>
        <taxon>Bacillati</taxon>
        <taxon>Bacillota</taxon>
        <taxon>Bacilli</taxon>
        <taxon>Bacillales</taxon>
        <taxon>Paenibacillaceae</taxon>
        <taxon>Paenibacillus</taxon>
    </lineage>
</organism>
<protein>
    <submittedName>
        <fullName evidence="1">Uncharacterized protein</fullName>
    </submittedName>
</protein>
<proteinExistence type="predicted"/>
<evidence type="ECO:0000313" key="1">
    <source>
        <dbReference type="EMBL" id="CAG7645183.1"/>
    </source>
</evidence>
<name>A0ABN7TL84_9BACL</name>